<dbReference type="Gene3D" id="3.40.190.10">
    <property type="entry name" value="Periplasmic binding protein-like II"/>
    <property type="match status" value="1"/>
</dbReference>
<keyword evidence="1" id="KW-0472">Membrane</keyword>
<name>A0A1H2RJW8_9FIRM</name>
<dbReference type="RefSeq" id="WP_074685870.1">
    <property type="nucleotide sequence ID" value="NZ_FNNF01000006.1"/>
</dbReference>
<keyword evidence="1" id="KW-0812">Transmembrane</keyword>
<evidence type="ECO:0000313" key="2">
    <source>
        <dbReference type="EMBL" id="SDW19657.1"/>
    </source>
</evidence>
<evidence type="ECO:0000313" key="3">
    <source>
        <dbReference type="Proteomes" id="UP000182429"/>
    </source>
</evidence>
<dbReference type="AlphaFoldDB" id="A0A1H2RJW8"/>
<protein>
    <submittedName>
        <fullName evidence="2">Uncharacterized protein</fullName>
    </submittedName>
</protein>
<gene>
    <name evidence="2" type="ORF">SAMN04487759_10646</name>
</gene>
<dbReference type="EMBL" id="FNNF01000006">
    <property type="protein sequence ID" value="SDW19657.1"/>
    <property type="molecule type" value="Genomic_DNA"/>
</dbReference>
<dbReference type="STRING" id="1630.SAMN05216514_102145"/>
<feature type="transmembrane region" description="Helical" evidence="1">
    <location>
        <begin position="37"/>
        <end position="57"/>
    </location>
</feature>
<keyword evidence="1" id="KW-1133">Transmembrane helix</keyword>
<proteinExistence type="predicted"/>
<sequence length="216" mass="25140">MDKQGKNIVQRRLLFMISLMLIFMFLLVSYINDEMHFTSSLFMGISLLLVNMLLYKLEKPRLIKVKGKRVKQPIGINYVAKVVQLAICIFLIVGSWTSFEKKQVFGWMKGYAQDRERYSVLVERSDKANSLYDLNNSAFGYMSDDAHRINDVVENISSSLKQRITPCIYSTHKETLAALYSTKIQVLIINEKNRPDFEKIDKDFSRKTKVIKSYII</sequence>
<accession>A0A1H2RJW8</accession>
<feature type="transmembrane region" description="Helical" evidence="1">
    <location>
        <begin position="12"/>
        <end position="31"/>
    </location>
</feature>
<evidence type="ECO:0000256" key="1">
    <source>
        <dbReference type="SAM" id="Phobius"/>
    </source>
</evidence>
<feature type="transmembrane region" description="Helical" evidence="1">
    <location>
        <begin position="78"/>
        <end position="99"/>
    </location>
</feature>
<organism evidence="2 3">
    <name type="scientific">Kandleria vitulina</name>
    <dbReference type="NCBI Taxonomy" id="1630"/>
    <lineage>
        <taxon>Bacteria</taxon>
        <taxon>Bacillati</taxon>
        <taxon>Bacillota</taxon>
        <taxon>Erysipelotrichia</taxon>
        <taxon>Erysipelotrichales</taxon>
        <taxon>Coprobacillaceae</taxon>
        <taxon>Kandleria</taxon>
    </lineage>
</organism>
<dbReference type="Proteomes" id="UP000182429">
    <property type="component" value="Unassembled WGS sequence"/>
</dbReference>
<reference evidence="2 3" key="1">
    <citation type="submission" date="2016-10" db="EMBL/GenBank/DDBJ databases">
        <authorList>
            <person name="de Groot N.N."/>
        </authorList>
    </citation>
    <scope>NUCLEOTIDE SEQUENCE [LARGE SCALE GENOMIC DNA]</scope>
    <source>
        <strain evidence="2 3">S3b</strain>
    </source>
</reference>